<dbReference type="PIRSF" id="PIRSF024492">
    <property type="entry name" value="UCP024492"/>
    <property type="match status" value="1"/>
</dbReference>
<dbReference type="EMBL" id="QPJJ01000002">
    <property type="protein sequence ID" value="RCW77010.1"/>
    <property type="molecule type" value="Genomic_DNA"/>
</dbReference>
<proteinExistence type="predicted"/>
<dbReference type="Pfam" id="PF04343">
    <property type="entry name" value="DUF488"/>
    <property type="match status" value="1"/>
</dbReference>
<dbReference type="RefSeq" id="WP_114351767.1">
    <property type="nucleotide sequence ID" value="NZ_QPJJ01000002.1"/>
</dbReference>
<comment type="caution">
    <text evidence="1">The sequence shown here is derived from an EMBL/GenBank/DDBJ whole genome shotgun (WGS) entry which is preliminary data.</text>
</comment>
<dbReference type="PANTHER" id="PTHR39337:SF1">
    <property type="entry name" value="BLR5642 PROTEIN"/>
    <property type="match status" value="1"/>
</dbReference>
<dbReference type="Proteomes" id="UP000252585">
    <property type="component" value="Unassembled WGS sequence"/>
</dbReference>
<organism evidence="1 2">
    <name type="scientific">Saliterribacillus persicus</name>
    <dbReference type="NCBI Taxonomy" id="930114"/>
    <lineage>
        <taxon>Bacteria</taxon>
        <taxon>Bacillati</taxon>
        <taxon>Bacillota</taxon>
        <taxon>Bacilli</taxon>
        <taxon>Bacillales</taxon>
        <taxon>Bacillaceae</taxon>
        <taxon>Saliterribacillus</taxon>
    </lineage>
</organism>
<gene>
    <name evidence="1" type="ORF">DFR57_102285</name>
</gene>
<protein>
    <submittedName>
        <fullName evidence="1">Uncharacterized protein DUF488</fullName>
    </submittedName>
</protein>
<dbReference type="OrthoDB" id="9789109at2"/>
<keyword evidence="2" id="KW-1185">Reference proteome</keyword>
<evidence type="ECO:0000313" key="2">
    <source>
        <dbReference type="Proteomes" id="UP000252585"/>
    </source>
</evidence>
<accession>A0A368Y9R1</accession>
<dbReference type="InterPro" id="IPR014519">
    <property type="entry name" value="UCP024492"/>
</dbReference>
<reference evidence="1 2" key="1">
    <citation type="submission" date="2018-07" db="EMBL/GenBank/DDBJ databases">
        <title>Genomic Encyclopedia of Type Strains, Phase IV (KMG-IV): sequencing the most valuable type-strain genomes for metagenomic binning, comparative biology and taxonomic classification.</title>
        <authorList>
            <person name="Goeker M."/>
        </authorList>
    </citation>
    <scope>NUCLEOTIDE SEQUENCE [LARGE SCALE GENOMIC DNA]</scope>
    <source>
        <strain evidence="1 2">DSM 27696</strain>
    </source>
</reference>
<sequence length="182" mass="21207">MSVYSIGHYNHSKDEFLEMLRAKEIDFVADVRTIPGSNRSPHFNKDQLKEWLEEASITYSHFPKLGGRRKMSTEVGEVLNEGWENQSFHNYADYTLTESFKEGIDELKFHIKDHRVVLMCAERHPSRCHRLIISNYLQANGYNVTHLLPSREGKVKSVEHELGEWGATPLIEKDRTVVYPKF</sequence>
<dbReference type="AlphaFoldDB" id="A0A368Y9R1"/>
<name>A0A368Y9R1_9BACI</name>
<dbReference type="PANTHER" id="PTHR39337">
    <property type="entry name" value="BLR5642 PROTEIN"/>
    <property type="match status" value="1"/>
</dbReference>
<dbReference type="InterPro" id="IPR007438">
    <property type="entry name" value="DUF488"/>
</dbReference>
<evidence type="ECO:0000313" key="1">
    <source>
        <dbReference type="EMBL" id="RCW77010.1"/>
    </source>
</evidence>